<dbReference type="PANTHER" id="PTHR43364:SF18">
    <property type="entry name" value="OXIDOREDUCTASE"/>
    <property type="match status" value="1"/>
</dbReference>
<dbReference type="AlphaFoldDB" id="A0A6B8W622"/>
<dbReference type="InterPro" id="IPR036812">
    <property type="entry name" value="NAD(P)_OxRdtase_dom_sf"/>
</dbReference>
<keyword evidence="2" id="KW-0560">Oxidoreductase</keyword>
<proteinExistence type="predicted"/>
<dbReference type="InterPro" id="IPR050523">
    <property type="entry name" value="AKR_Detox_Biosynth"/>
</dbReference>
<dbReference type="GO" id="GO:0016491">
    <property type="term" value="F:oxidoreductase activity"/>
    <property type="evidence" value="ECO:0007669"/>
    <property type="project" value="UniProtKB-KW"/>
</dbReference>
<dbReference type="EMBL" id="CP046455">
    <property type="protein sequence ID" value="QGU07427.1"/>
    <property type="molecule type" value="Genomic_DNA"/>
</dbReference>
<dbReference type="SUPFAM" id="SSF51430">
    <property type="entry name" value="NAD(P)-linked oxidoreductase"/>
    <property type="match status" value="1"/>
</dbReference>
<dbReference type="Pfam" id="PF00248">
    <property type="entry name" value="Aldo_ket_red"/>
    <property type="match status" value="1"/>
</dbReference>
<name>A0A6B8W622_9CORY</name>
<evidence type="ECO:0000259" key="1">
    <source>
        <dbReference type="Pfam" id="PF00248"/>
    </source>
</evidence>
<dbReference type="PANTHER" id="PTHR43364">
    <property type="entry name" value="NADH-SPECIFIC METHYLGLYOXAL REDUCTASE-RELATED"/>
    <property type="match status" value="1"/>
</dbReference>
<reference evidence="2 3" key="1">
    <citation type="submission" date="2019-11" db="EMBL/GenBank/DDBJ databases">
        <title>Complete genome sequence of Corynebacterium kalinowskii 1959, a novel Corynebacterium species isolated from soil of a small paddock in Vilsendorf, Germany.</title>
        <authorList>
            <person name="Schaffert L."/>
            <person name="Ruwe M."/>
            <person name="Milse J."/>
            <person name="Hanuschka K."/>
            <person name="Ortseifen V."/>
            <person name="Droste J."/>
            <person name="Brandt D."/>
            <person name="Schlueter L."/>
            <person name="Kutter Y."/>
            <person name="Vinke S."/>
            <person name="Viehoefer P."/>
            <person name="Jacob L."/>
            <person name="Luebke N.-C."/>
            <person name="Schulte-Berndt E."/>
            <person name="Hain C."/>
            <person name="Linder M."/>
            <person name="Schmidt P."/>
            <person name="Wollenschlaeger L."/>
            <person name="Luttermann T."/>
            <person name="Thieme E."/>
            <person name="Hassa J."/>
            <person name="Haak M."/>
            <person name="Wittchen M."/>
            <person name="Mentz A."/>
            <person name="Persicke M."/>
            <person name="Busche T."/>
            <person name="Ruckert C."/>
        </authorList>
    </citation>
    <scope>NUCLEOTIDE SEQUENCE [LARGE SCALE GENOMIC DNA]</scope>
    <source>
        <strain evidence="2 3">2039</strain>
    </source>
</reference>
<dbReference type="GO" id="GO:0005829">
    <property type="term" value="C:cytosol"/>
    <property type="evidence" value="ECO:0007669"/>
    <property type="project" value="TreeGrafter"/>
</dbReference>
<dbReference type="Gene3D" id="3.20.20.100">
    <property type="entry name" value="NADP-dependent oxidoreductase domain"/>
    <property type="match status" value="1"/>
</dbReference>
<protein>
    <submittedName>
        <fullName evidence="2">General stress protein 69</fullName>
        <ecNumber evidence="2">1.1.1.-</ecNumber>
    </submittedName>
</protein>
<dbReference type="EC" id="1.1.1.-" evidence="2"/>
<sequence>MLGVSGLRVSEIGLGTSTWGAGTKPGEAGKILRTFLDRGGSLIDCSPVSGPGQAEEILAEQLRGGVSREELVISAAGGVDPRSPVGSRVDSSRRRLLSQLDTTLRTLGTDHLDLWSVGHWDDRTPPAEVADTLDYAVRSGRVRYAGVRGYAGWQLAVTGAAARGRIVATQNEYSLLVRDIEEELIPAARHLGVGLIAAAPLGQGVLSGKYRDGLPTPAGNSERDAEVHAYLVEHTRTIVEALSTAAAGLGISPSVAALAWVRDRPGVSSAVVGARTPTQLMELLDAADKMLPRAIAKALDDVST</sequence>
<evidence type="ECO:0000313" key="2">
    <source>
        <dbReference type="EMBL" id="QGU07427.1"/>
    </source>
</evidence>
<dbReference type="Proteomes" id="UP000424462">
    <property type="component" value="Chromosome"/>
</dbReference>
<dbReference type="InterPro" id="IPR023210">
    <property type="entry name" value="NADP_OxRdtase_dom"/>
</dbReference>
<organism evidence="2 3">
    <name type="scientific">Corynebacterium occultum</name>
    <dbReference type="NCBI Taxonomy" id="2675219"/>
    <lineage>
        <taxon>Bacteria</taxon>
        <taxon>Bacillati</taxon>
        <taxon>Actinomycetota</taxon>
        <taxon>Actinomycetes</taxon>
        <taxon>Mycobacteriales</taxon>
        <taxon>Corynebacteriaceae</taxon>
        <taxon>Corynebacterium</taxon>
    </lineage>
</organism>
<dbReference type="KEGG" id="cok:COCCU_07465"/>
<evidence type="ECO:0000313" key="3">
    <source>
        <dbReference type="Proteomes" id="UP000424462"/>
    </source>
</evidence>
<keyword evidence="3" id="KW-1185">Reference proteome</keyword>
<gene>
    <name evidence="2" type="primary">yhdN</name>
    <name evidence="2" type="ORF">COCCU_07465</name>
</gene>
<feature type="domain" description="NADP-dependent oxidoreductase" evidence="1">
    <location>
        <begin position="11"/>
        <end position="302"/>
    </location>
</feature>
<accession>A0A6B8W622</accession>